<evidence type="ECO:0000313" key="2">
    <source>
        <dbReference type="EMBL" id="SER97987.1"/>
    </source>
</evidence>
<organism evidence="2 3">
    <name type="scientific">Salisediminibacterium halotolerans</name>
    <dbReference type="NCBI Taxonomy" id="517425"/>
    <lineage>
        <taxon>Bacteria</taxon>
        <taxon>Bacillati</taxon>
        <taxon>Bacillota</taxon>
        <taxon>Bacilli</taxon>
        <taxon>Bacillales</taxon>
        <taxon>Bacillaceae</taxon>
        <taxon>Salisediminibacterium</taxon>
    </lineage>
</organism>
<comment type="caution">
    <text evidence="2">The sequence shown here is derived from an EMBL/GenBank/DDBJ whole genome shotgun (WGS) entry which is preliminary data.</text>
</comment>
<evidence type="ECO:0000259" key="1">
    <source>
        <dbReference type="Pfam" id="PF01895"/>
    </source>
</evidence>
<dbReference type="Pfam" id="PF01895">
    <property type="entry name" value="PhoU"/>
    <property type="match status" value="2"/>
</dbReference>
<dbReference type="EMBL" id="FOGV01000010">
    <property type="protein sequence ID" value="SER97987.1"/>
    <property type="molecule type" value="Genomic_DNA"/>
</dbReference>
<dbReference type="Proteomes" id="UP000199318">
    <property type="component" value="Unassembled WGS sequence"/>
</dbReference>
<dbReference type="STRING" id="1464123.SAMN05444126_11072"/>
<protein>
    <submittedName>
        <fullName evidence="2">Phosphate uptake regulator</fullName>
    </submittedName>
</protein>
<name>A0A1H9TLS9_9BACI</name>
<dbReference type="OrthoDB" id="9814256at2"/>
<dbReference type="PANTHER" id="PTHR42930">
    <property type="entry name" value="PHOSPHATE-SPECIFIC TRANSPORT SYSTEM ACCESSORY PROTEIN PHOU"/>
    <property type="match status" value="1"/>
</dbReference>
<keyword evidence="3" id="KW-1185">Reference proteome</keyword>
<dbReference type="PANTHER" id="PTHR42930:SF3">
    <property type="entry name" value="PHOSPHATE-SPECIFIC TRANSPORT SYSTEM ACCESSORY PROTEIN PHOU"/>
    <property type="match status" value="1"/>
</dbReference>
<dbReference type="Gene3D" id="1.20.58.220">
    <property type="entry name" value="Phosphate transport system protein phou homolog 2, domain 2"/>
    <property type="match status" value="1"/>
</dbReference>
<feature type="domain" description="PhoU" evidence="1">
    <location>
        <begin position="20"/>
        <end position="101"/>
    </location>
</feature>
<dbReference type="RefSeq" id="WP_093072774.1">
    <property type="nucleotide sequence ID" value="NZ_FOGV01000010.1"/>
</dbReference>
<dbReference type="InterPro" id="IPR038078">
    <property type="entry name" value="PhoU-like_sf"/>
</dbReference>
<gene>
    <name evidence="2" type="ORF">SAMN05444126_11072</name>
</gene>
<evidence type="ECO:0000313" key="3">
    <source>
        <dbReference type="Proteomes" id="UP000199318"/>
    </source>
</evidence>
<proteinExistence type="predicted"/>
<reference evidence="3" key="1">
    <citation type="submission" date="2016-10" db="EMBL/GenBank/DDBJ databases">
        <authorList>
            <person name="de Groot N.N."/>
        </authorList>
    </citation>
    <scope>NUCLEOTIDE SEQUENCE [LARGE SCALE GENOMIC DNA]</scope>
    <source>
        <strain evidence="3">10nlg</strain>
    </source>
</reference>
<accession>A0A1H9TLS9</accession>
<dbReference type="GO" id="GO:0030643">
    <property type="term" value="P:intracellular phosphate ion homeostasis"/>
    <property type="evidence" value="ECO:0007669"/>
    <property type="project" value="InterPro"/>
</dbReference>
<feature type="domain" description="PhoU" evidence="1">
    <location>
        <begin position="128"/>
        <end position="204"/>
    </location>
</feature>
<dbReference type="InterPro" id="IPR028366">
    <property type="entry name" value="PhoU"/>
</dbReference>
<sequence length="211" mass="24685">MLHRHNRYDKQKKDMNRQLVQMFTILDQMLADLSSYKAEKKPSKADEITKLEEEINKKEKSLEQTVIDLLSVQHATVKDMRDFLSKMKMSRDLERIGDHIISLLNTFQRTGSLPAWMLEELDSIISMERKMLEKIKDGIVDENDRVIKETIAMDDQIDHSHMMLFEKLVRDMKESGIDADTGAKLIMILRFLERLGDHIVNIGEAYLDFKS</sequence>
<dbReference type="AlphaFoldDB" id="A0A1H9TLS9"/>
<dbReference type="GO" id="GO:0045936">
    <property type="term" value="P:negative regulation of phosphate metabolic process"/>
    <property type="evidence" value="ECO:0007669"/>
    <property type="project" value="InterPro"/>
</dbReference>
<dbReference type="SUPFAM" id="SSF109755">
    <property type="entry name" value="PhoU-like"/>
    <property type="match status" value="1"/>
</dbReference>
<dbReference type="InterPro" id="IPR026022">
    <property type="entry name" value="PhoU_dom"/>
</dbReference>